<feature type="transmembrane region" description="Helical" evidence="7">
    <location>
        <begin position="468"/>
        <end position="484"/>
    </location>
</feature>
<name>A0A7G9GS89_9FIRM</name>
<sequence>MKNRKKTIDKIKKQFIQAVPTIVFFLFLFYTILIFFGVQYMTIVSFITIIFKIQYNKSFTIKKMLSITVQLLVLSMLAFFATLHPALSVLLNCIVPFILVFVQASQFNQKGYMANMMAFVLLQLRPVGWSGIWPLTIVLCYSILVLAVALIIVAFTHRHKDSYVLIKKANTQLYDLTQLILHHQDPAHQIQAMILTQQALYKEAYQSRGLTYVITKSGKLHYMFALLMQRTIYFFESRYEQDMLEKENDYSLFATFSAYTKHLSNILNDKKTYQKEGEILLQEASSKEDNDICAFIQNFMRLFMIILDIREEGKDNQPMREWRMPQHLHPLEQLKAKFHLDRFEFRFACRLSCVMVIGFLFSNLTQWNHSYWLPLNAIVLLQPMYEESNYRLKTRFIGTVAGSIGVYILLSIFPGINAHFIIATIMVTCMYTATPGSWMQAMFSTCFALTMTTMALQQEIAIELRITYVVLAIILVLIVNRFLFPTSMTTQFRYNLQRMFHMQHAYLMILRSALEKQIDYGVICDALTSYHMVYAQLHQHVSKLDGEEKAFYQDILLIFWRMAAEMEQLLFLVNQQRIGVDNQRELWNYIKVNHYVLQHIQMMMNLGEVNLIDVKDIVYKRKIEGEPSLSLAMEQYAKHISRLYYRTFTYYKDKNKRITTE</sequence>
<evidence type="ECO:0000259" key="8">
    <source>
        <dbReference type="Pfam" id="PF13515"/>
    </source>
</evidence>
<evidence type="ECO:0000256" key="5">
    <source>
        <dbReference type="ARBA" id="ARBA00023136"/>
    </source>
</evidence>
<evidence type="ECO:0000256" key="3">
    <source>
        <dbReference type="ARBA" id="ARBA00022692"/>
    </source>
</evidence>
<dbReference type="PANTHER" id="PTHR30509">
    <property type="entry name" value="P-HYDROXYBENZOIC ACID EFFLUX PUMP SUBUNIT-RELATED"/>
    <property type="match status" value="1"/>
</dbReference>
<evidence type="ECO:0000256" key="4">
    <source>
        <dbReference type="ARBA" id="ARBA00022989"/>
    </source>
</evidence>
<evidence type="ECO:0000256" key="7">
    <source>
        <dbReference type="SAM" id="Phobius"/>
    </source>
</evidence>
<organism evidence="9 10">
    <name type="scientific">[Eubacterium] hominis</name>
    <dbReference type="NCBI Taxonomy" id="2764325"/>
    <lineage>
        <taxon>Bacteria</taxon>
        <taxon>Bacillati</taxon>
        <taxon>Bacillota</taxon>
        <taxon>Erysipelotrichia</taxon>
        <taxon>Erysipelotrichales</taxon>
        <taxon>Erysipelotrichaceae</taxon>
        <taxon>Amedibacillus</taxon>
    </lineage>
</organism>
<keyword evidence="3 7" id="KW-0812">Transmembrane</keyword>
<dbReference type="RefSeq" id="WP_158552304.1">
    <property type="nucleotide sequence ID" value="NZ_CP060636.1"/>
</dbReference>
<feature type="transmembrane region" description="Helical" evidence="7">
    <location>
        <begin position="135"/>
        <end position="155"/>
    </location>
</feature>
<evidence type="ECO:0000313" key="9">
    <source>
        <dbReference type="EMBL" id="QNM13671.1"/>
    </source>
</evidence>
<evidence type="ECO:0000256" key="6">
    <source>
        <dbReference type="ARBA" id="ARBA00043993"/>
    </source>
</evidence>
<proteinExistence type="inferred from homology"/>
<keyword evidence="5 7" id="KW-0472">Membrane</keyword>
<dbReference type="PANTHER" id="PTHR30509:SF9">
    <property type="entry name" value="MULTIDRUG RESISTANCE PROTEIN MDTO"/>
    <property type="match status" value="1"/>
</dbReference>
<dbReference type="Pfam" id="PF13515">
    <property type="entry name" value="FUSC_2"/>
    <property type="match status" value="1"/>
</dbReference>
<comment type="similarity">
    <text evidence="6">Belongs to the YccS/YhfK family.</text>
</comment>
<feature type="transmembrane region" description="Helical" evidence="7">
    <location>
        <begin position="21"/>
        <end position="51"/>
    </location>
</feature>
<dbReference type="AlphaFoldDB" id="A0A7G9GS89"/>
<dbReference type="EMBL" id="CP060636">
    <property type="protein sequence ID" value="QNM13671.1"/>
    <property type="molecule type" value="Genomic_DNA"/>
</dbReference>
<feature type="transmembrane region" description="Helical" evidence="7">
    <location>
        <begin position="347"/>
        <end position="364"/>
    </location>
</feature>
<keyword evidence="4 7" id="KW-1133">Transmembrane helix</keyword>
<reference evidence="9 10" key="1">
    <citation type="submission" date="2020-08" db="EMBL/GenBank/DDBJ databases">
        <authorList>
            <person name="Liu C."/>
            <person name="Sun Q."/>
        </authorList>
    </citation>
    <scope>NUCLEOTIDE SEQUENCE [LARGE SCALE GENOMIC DNA]</scope>
    <source>
        <strain evidence="9 10">NSJ-61</strain>
    </source>
</reference>
<dbReference type="InterPro" id="IPR049453">
    <property type="entry name" value="Memb_transporter_dom"/>
</dbReference>
<keyword evidence="2" id="KW-1003">Cell membrane</keyword>
<feature type="transmembrane region" description="Helical" evidence="7">
    <location>
        <begin position="406"/>
        <end position="433"/>
    </location>
</feature>
<dbReference type="KEGG" id="ehn:H9Q80_06930"/>
<dbReference type="GO" id="GO:0005886">
    <property type="term" value="C:plasma membrane"/>
    <property type="evidence" value="ECO:0007669"/>
    <property type="project" value="UniProtKB-SubCell"/>
</dbReference>
<dbReference type="Proteomes" id="UP000515856">
    <property type="component" value="Chromosome"/>
</dbReference>
<gene>
    <name evidence="9" type="ORF">H9Q80_06930</name>
</gene>
<comment type="subcellular location">
    <subcellularLocation>
        <location evidence="1">Cell membrane</location>
        <topology evidence="1">Multi-pass membrane protein</topology>
    </subcellularLocation>
</comment>
<evidence type="ECO:0000256" key="1">
    <source>
        <dbReference type="ARBA" id="ARBA00004651"/>
    </source>
</evidence>
<evidence type="ECO:0000256" key="2">
    <source>
        <dbReference type="ARBA" id="ARBA00022475"/>
    </source>
</evidence>
<accession>A0A7G9GS89</accession>
<evidence type="ECO:0000313" key="10">
    <source>
        <dbReference type="Proteomes" id="UP000515856"/>
    </source>
</evidence>
<feature type="transmembrane region" description="Helical" evidence="7">
    <location>
        <begin position="71"/>
        <end position="100"/>
    </location>
</feature>
<keyword evidence="10" id="KW-1185">Reference proteome</keyword>
<protein>
    <submittedName>
        <fullName evidence="9">FUSC family protein</fullName>
    </submittedName>
</protein>
<feature type="domain" description="Integral membrane bound transporter" evidence="8">
    <location>
        <begin position="358"/>
        <end position="479"/>
    </location>
</feature>